<evidence type="ECO:0000313" key="2">
    <source>
        <dbReference type="EMBL" id="RAJ03227.1"/>
    </source>
</evidence>
<dbReference type="RefSeq" id="WP_111618699.1">
    <property type="nucleotide sequence ID" value="NZ_QLLI01000001.1"/>
</dbReference>
<proteinExistence type="predicted"/>
<evidence type="ECO:0000313" key="3">
    <source>
        <dbReference type="Proteomes" id="UP000248827"/>
    </source>
</evidence>
<dbReference type="EMBL" id="QLLI01000001">
    <property type="protein sequence ID" value="RAJ03227.1"/>
    <property type="molecule type" value="Genomic_DNA"/>
</dbReference>
<name>A0ABX9BSZ0_9BACL</name>
<evidence type="ECO:0000259" key="1">
    <source>
        <dbReference type="SMART" id="SM00860"/>
    </source>
</evidence>
<dbReference type="SMART" id="SM00860">
    <property type="entry name" value="SMI1_KNR4"/>
    <property type="match status" value="1"/>
</dbReference>
<accession>A0ABX9BSZ0</accession>
<protein>
    <submittedName>
        <fullName evidence="2">SUKH superfamily protein</fullName>
    </submittedName>
</protein>
<sequence length="146" mass="16603">MATVYNTNKKIKLKNIEEFEAKYAVLLPVQYRDFLLEYNGGNVKPNVFKISDDEGETALNTLYGLDINESYDELLSVFDSLYGEIPNEFISIGDDSGGNQICLGTSEEYAGKIYIFLHDIEPTEKMSNMFLISDSFDSFLDNLYEV</sequence>
<organism evidence="2 3">
    <name type="scientific">Paenibacillus pabuli</name>
    <dbReference type="NCBI Taxonomy" id="1472"/>
    <lineage>
        <taxon>Bacteria</taxon>
        <taxon>Bacillati</taxon>
        <taxon>Bacillota</taxon>
        <taxon>Bacilli</taxon>
        <taxon>Bacillales</taxon>
        <taxon>Paenibacillaceae</taxon>
        <taxon>Paenibacillus</taxon>
    </lineage>
</organism>
<dbReference type="Pfam" id="PF09346">
    <property type="entry name" value="SMI1_KNR4"/>
    <property type="match status" value="1"/>
</dbReference>
<dbReference type="Gene3D" id="3.40.1580.10">
    <property type="entry name" value="SMI1/KNR4-like"/>
    <property type="match status" value="1"/>
</dbReference>
<comment type="caution">
    <text evidence="2">The sequence shown here is derived from an EMBL/GenBank/DDBJ whole genome shotgun (WGS) entry which is preliminary data.</text>
</comment>
<dbReference type="InterPro" id="IPR037883">
    <property type="entry name" value="Knr4/Smi1-like_sf"/>
</dbReference>
<dbReference type="Proteomes" id="UP000248827">
    <property type="component" value="Unassembled WGS sequence"/>
</dbReference>
<reference evidence="2 3" key="1">
    <citation type="submission" date="2018-06" db="EMBL/GenBank/DDBJ databases">
        <title>Freshwater and sediment microbial communities from various areas in North America, analyzing microbe dynamics in response to fracking.</title>
        <authorList>
            <person name="Lamendella R."/>
        </authorList>
    </citation>
    <scope>NUCLEOTIDE SEQUENCE [LARGE SCALE GENOMIC DNA]</scope>
    <source>
        <strain evidence="2 3">NG-13</strain>
    </source>
</reference>
<dbReference type="SUPFAM" id="SSF160631">
    <property type="entry name" value="SMI1/KNR4-like"/>
    <property type="match status" value="1"/>
</dbReference>
<dbReference type="InterPro" id="IPR018958">
    <property type="entry name" value="Knr4/Smi1-like_dom"/>
</dbReference>
<keyword evidence="3" id="KW-1185">Reference proteome</keyword>
<feature type="domain" description="Knr4/Smi1-like" evidence="1">
    <location>
        <begin position="10"/>
        <end position="142"/>
    </location>
</feature>
<gene>
    <name evidence="2" type="ORF">DET54_101422</name>
</gene>